<dbReference type="GO" id="GO:0061711">
    <property type="term" value="F:tRNA N(6)-L-threonylcarbamoyladenine synthase activity"/>
    <property type="evidence" value="ECO:0007669"/>
    <property type="project" value="UniProtKB-EC"/>
</dbReference>
<keyword evidence="2" id="KW-0808">Transferase</keyword>
<dbReference type="EC" id="2.3.1.234" evidence="2"/>
<evidence type="ECO:0000313" key="3">
    <source>
        <dbReference type="Proteomes" id="UP001431784"/>
    </source>
</evidence>
<feature type="domain" description="Gcp-like" evidence="1">
    <location>
        <begin position="40"/>
        <end position="125"/>
    </location>
</feature>
<dbReference type="InterPro" id="IPR043129">
    <property type="entry name" value="ATPase_NBD"/>
</dbReference>
<dbReference type="Gene3D" id="3.30.420.40">
    <property type="match status" value="1"/>
</dbReference>
<keyword evidence="3" id="KW-1185">Reference proteome</keyword>
<dbReference type="PANTHER" id="PTHR11735:SF11">
    <property type="entry name" value="TRNA THREONYLCARBAMOYLADENOSINE BIOSYNTHESIS PROTEIN TSAB"/>
    <property type="match status" value="1"/>
</dbReference>
<reference evidence="2" key="1">
    <citation type="submission" date="2023-02" db="EMBL/GenBank/DDBJ databases">
        <title>Description of Roseinatronobacter alkalisoli sp. nov., an alkaliphilic bacerium isolated from soda soil.</title>
        <authorList>
            <person name="Wei W."/>
        </authorList>
    </citation>
    <scope>NUCLEOTIDE SEQUENCE</scope>
    <source>
        <strain evidence="2">HJB301</strain>
    </source>
</reference>
<dbReference type="EMBL" id="JAQZSM010000003">
    <property type="protein sequence ID" value="MDD7970362.1"/>
    <property type="molecule type" value="Genomic_DNA"/>
</dbReference>
<organism evidence="2 3">
    <name type="scientific">Roseinatronobacter alkalisoli</name>
    <dbReference type="NCBI Taxonomy" id="3028235"/>
    <lineage>
        <taxon>Bacteria</taxon>
        <taxon>Pseudomonadati</taxon>
        <taxon>Pseudomonadota</taxon>
        <taxon>Alphaproteobacteria</taxon>
        <taxon>Rhodobacterales</taxon>
        <taxon>Paracoccaceae</taxon>
        <taxon>Roseinatronobacter</taxon>
    </lineage>
</organism>
<evidence type="ECO:0000259" key="1">
    <source>
        <dbReference type="Pfam" id="PF00814"/>
    </source>
</evidence>
<dbReference type="PANTHER" id="PTHR11735">
    <property type="entry name" value="TRNA N6-ADENOSINE THREONYLCARBAMOYLTRANSFERASE"/>
    <property type="match status" value="1"/>
</dbReference>
<gene>
    <name evidence="2" type="primary">tsaB</name>
    <name evidence="2" type="ORF">PUT78_04555</name>
</gene>
<sequence length="212" mass="22095">MRSDPLILAFDTSAAHCAAALMQGDTLLAQRHDDMPRGQAEHLLPLLEHVLATGGAGWRDLDMLAVGVGPGNFTGIRISVAAARGLALGLKRPAIGVPVFDARAEGLPRPLYVIEDARRDEVYLQHFAPDPGVPQLLSLHDAALQVGDATLTGSGAHLLGGARVLAPRHGLAESIARVARRRAGAENPAPAPLYIRPADAAPSAAVPVTILP</sequence>
<dbReference type="SUPFAM" id="SSF53067">
    <property type="entry name" value="Actin-like ATPase domain"/>
    <property type="match status" value="1"/>
</dbReference>
<comment type="caution">
    <text evidence="2">The sequence shown here is derived from an EMBL/GenBank/DDBJ whole genome shotgun (WGS) entry which is preliminary data.</text>
</comment>
<keyword evidence="2" id="KW-0012">Acyltransferase</keyword>
<dbReference type="InterPro" id="IPR022496">
    <property type="entry name" value="T6A_TsaB"/>
</dbReference>
<dbReference type="NCBIfam" id="TIGR03725">
    <property type="entry name" value="T6A_YeaZ"/>
    <property type="match status" value="1"/>
</dbReference>
<accession>A0ABT5T5G6</accession>
<dbReference type="InterPro" id="IPR000905">
    <property type="entry name" value="Gcp-like_dom"/>
</dbReference>
<protein>
    <submittedName>
        <fullName evidence="2">tRNA (Adenosine(37)-N6)-threonylcarbamoyltransferase complex dimerization subunit type 1 TsaB</fullName>
        <ecNumber evidence="2">2.3.1.234</ecNumber>
    </submittedName>
</protein>
<dbReference type="RefSeq" id="WP_274350982.1">
    <property type="nucleotide sequence ID" value="NZ_JAQZSM010000003.1"/>
</dbReference>
<proteinExistence type="predicted"/>
<name>A0ABT5T5G6_9RHOB</name>
<dbReference type="Proteomes" id="UP001431784">
    <property type="component" value="Unassembled WGS sequence"/>
</dbReference>
<dbReference type="Pfam" id="PF00814">
    <property type="entry name" value="TsaD"/>
    <property type="match status" value="1"/>
</dbReference>
<evidence type="ECO:0000313" key="2">
    <source>
        <dbReference type="EMBL" id="MDD7970362.1"/>
    </source>
</evidence>
<dbReference type="CDD" id="cd24032">
    <property type="entry name" value="ASKHA_NBD_TsaB"/>
    <property type="match status" value="1"/>
</dbReference>